<dbReference type="PANTHER" id="PTHR47797:SF1">
    <property type="entry name" value="CYTOCHROME B561 DOMAIN-CONTAINING PROTEIN-RELATED"/>
    <property type="match status" value="1"/>
</dbReference>
<feature type="domain" description="Cytochrome b561" evidence="10">
    <location>
        <begin position="220"/>
        <end position="341"/>
    </location>
</feature>
<dbReference type="Gene3D" id="1.20.120.1770">
    <property type="match status" value="1"/>
</dbReference>
<dbReference type="EMBL" id="FJUX01000047">
    <property type="protein sequence ID" value="CZT00801.1"/>
    <property type="molecule type" value="Genomic_DNA"/>
</dbReference>
<dbReference type="SMART" id="SM00664">
    <property type="entry name" value="DoH"/>
    <property type="match status" value="1"/>
</dbReference>
<dbReference type="Gene3D" id="2.60.40.1210">
    <property type="entry name" value="Cellobiose dehydrogenase, cytochrome domain"/>
    <property type="match status" value="1"/>
</dbReference>
<feature type="transmembrane region" description="Helical" evidence="7">
    <location>
        <begin position="351"/>
        <end position="370"/>
    </location>
</feature>
<feature type="transmembrane region" description="Helical" evidence="7">
    <location>
        <begin position="220"/>
        <end position="240"/>
    </location>
</feature>
<dbReference type="Pfam" id="PF16010">
    <property type="entry name" value="CDH-cyt"/>
    <property type="match status" value="1"/>
</dbReference>
<dbReference type="CDD" id="cd08760">
    <property type="entry name" value="Cyt_b561_FRRS1_like"/>
    <property type="match status" value="1"/>
</dbReference>
<evidence type="ECO:0000259" key="9">
    <source>
        <dbReference type="SMART" id="SM00664"/>
    </source>
</evidence>
<evidence type="ECO:0000256" key="4">
    <source>
        <dbReference type="ARBA" id="ARBA00022982"/>
    </source>
</evidence>
<feature type="transmembrane region" description="Helical" evidence="7">
    <location>
        <begin position="283"/>
        <end position="304"/>
    </location>
</feature>
<gene>
    <name evidence="11" type="ORF">RAG0_08691</name>
</gene>
<evidence type="ECO:0000259" key="10">
    <source>
        <dbReference type="SMART" id="SM00665"/>
    </source>
</evidence>
<evidence type="ECO:0000256" key="2">
    <source>
        <dbReference type="ARBA" id="ARBA00022448"/>
    </source>
</evidence>
<feature type="chain" id="PRO_5009446431" description="Cytochrome b561 domain-containing protein" evidence="8">
    <location>
        <begin position="24"/>
        <end position="429"/>
    </location>
</feature>
<dbReference type="InterPro" id="IPR015920">
    <property type="entry name" value="Cellobiose_DH-like_cyt"/>
</dbReference>
<dbReference type="Proteomes" id="UP000178912">
    <property type="component" value="Unassembled WGS sequence"/>
</dbReference>
<evidence type="ECO:0008006" key="13">
    <source>
        <dbReference type="Google" id="ProtNLM"/>
    </source>
</evidence>
<dbReference type="AlphaFoldDB" id="A0A1E1KS15"/>
<dbReference type="CDD" id="cd09630">
    <property type="entry name" value="CDH_like_cytochrome"/>
    <property type="match status" value="1"/>
</dbReference>
<keyword evidence="8" id="KW-0732">Signal</keyword>
<dbReference type="OrthoDB" id="19261at2759"/>
<dbReference type="SUPFAM" id="SSF49344">
    <property type="entry name" value="CBD9-like"/>
    <property type="match status" value="1"/>
</dbReference>
<evidence type="ECO:0000313" key="12">
    <source>
        <dbReference type="Proteomes" id="UP000178912"/>
    </source>
</evidence>
<evidence type="ECO:0000256" key="5">
    <source>
        <dbReference type="ARBA" id="ARBA00022989"/>
    </source>
</evidence>
<accession>A0A1E1KS15</accession>
<evidence type="ECO:0000256" key="3">
    <source>
        <dbReference type="ARBA" id="ARBA00022692"/>
    </source>
</evidence>
<keyword evidence="2" id="KW-0813">Transport</keyword>
<dbReference type="GO" id="GO:0016020">
    <property type="term" value="C:membrane"/>
    <property type="evidence" value="ECO:0007669"/>
    <property type="project" value="UniProtKB-SubCell"/>
</dbReference>
<keyword evidence="6 7" id="KW-0472">Membrane</keyword>
<sequence length="429" mass="46909">MVRLSFLELAIVVASILLPTTKAVDTTVGASFHAKDQSINFALNIPQGDDNNDLYFTIVAPSVSTWIAVGMGSDKMKDSLIFMAYSDSSGKNVTLSPRLSSGNIEPSYTKDITVEVLPGTRISEGNYTVNAMCKNCRSWKGGSIDPTNIAAKFIYATGPGGNLKSNSLTADIKRHDLYGAFTMDLTKAFGVKGVPVIQFADSTGTVQIKDNSDRDFAPPAHAVLMIMAFIGLMPLAVMVLRTLNSPKWHGVVQTASALVALIGMGVGIKAGMQYNRTKHFNSIHQIFGIIGIVAMICQFVIGFLHHRMFTKTQLPTKLAPVHIWLGRVVIPAGIANGFIGFPLALNPKYNWALLACVLLVVVLAGPFAFWRFRRNVSKKNATQEPTGYQAQPWTRSEAQSDINLNQMDYQQQRNYPSIYRGPVQGRDFV</sequence>
<organism evidence="11 12">
    <name type="scientific">Rhynchosporium agropyri</name>
    <dbReference type="NCBI Taxonomy" id="914238"/>
    <lineage>
        <taxon>Eukaryota</taxon>
        <taxon>Fungi</taxon>
        <taxon>Dikarya</taxon>
        <taxon>Ascomycota</taxon>
        <taxon>Pezizomycotina</taxon>
        <taxon>Leotiomycetes</taxon>
        <taxon>Helotiales</taxon>
        <taxon>Ploettnerulaceae</taxon>
        <taxon>Rhynchosporium</taxon>
    </lineage>
</organism>
<dbReference type="InterPro" id="IPR006593">
    <property type="entry name" value="Cyt_b561/ferric_Rdtase_TM"/>
</dbReference>
<evidence type="ECO:0000256" key="6">
    <source>
        <dbReference type="ARBA" id="ARBA00023136"/>
    </source>
</evidence>
<keyword evidence="3 7" id="KW-0812">Transmembrane</keyword>
<evidence type="ECO:0000256" key="7">
    <source>
        <dbReference type="SAM" id="Phobius"/>
    </source>
</evidence>
<evidence type="ECO:0000256" key="1">
    <source>
        <dbReference type="ARBA" id="ARBA00004370"/>
    </source>
</evidence>
<name>A0A1E1KS15_9HELO</name>
<keyword evidence="4" id="KW-0249">Electron transport</keyword>
<reference evidence="12" key="1">
    <citation type="submission" date="2016-03" db="EMBL/GenBank/DDBJ databases">
        <authorList>
            <person name="Guldener U."/>
        </authorList>
    </citation>
    <scope>NUCLEOTIDE SEQUENCE [LARGE SCALE GENOMIC DNA]</scope>
    <source>
        <strain evidence="12">04CH-RAC-A.6.1</strain>
    </source>
</reference>
<feature type="transmembrane region" description="Helical" evidence="7">
    <location>
        <begin position="324"/>
        <end position="345"/>
    </location>
</feature>
<evidence type="ECO:0000256" key="8">
    <source>
        <dbReference type="SAM" id="SignalP"/>
    </source>
</evidence>
<protein>
    <recommendedName>
        <fullName evidence="13">Cytochrome b561 domain-containing protein</fullName>
    </recommendedName>
</protein>
<feature type="signal peptide" evidence="8">
    <location>
        <begin position="1"/>
        <end position="23"/>
    </location>
</feature>
<keyword evidence="5 7" id="KW-1133">Transmembrane helix</keyword>
<comment type="subcellular location">
    <subcellularLocation>
        <location evidence="1">Membrane</location>
    </subcellularLocation>
</comment>
<proteinExistence type="predicted"/>
<keyword evidence="12" id="KW-1185">Reference proteome</keyword>
<feature type="transmembrane region" description="Helical" evidence="7">
    <location>
        <begin position="252"/>
        <end position="271"/>
    </location>
</feature>
<dbReference type="PANTHER" id="PTHR47797">
    <property type="entry name" value="DEHYDROGENASE, PUTATIVE (AFU_ORTHOLOGUE AFUA_8G05805)-RELATED"/>
    <property type="match status" value="1"/>
</dbReference>
<dbReference type="SMART" id="SM00665">
    <property type="entry name" value="B561"/>
    <property type="match status" value="1"/>
</dbReference>
<dbReference type="Pfam" id="PF03188">
    <property type="entry name" value="Cytochrom_B561"/>
    <property type="match status" value="1"/>
</dbReference>
<evidence type="ECO:0000313" key="11">
    <source>
        <dbReference type="EMBL" id="CZT00801.1"/>
    </source>
</evidence>
<feature type="domain" description="DOMON" evidence="9">
    <location>
        <begin position="66"/>
        <end position="158"/>
    </location>
</feature>
<dbReference type="InterPro" id="IPR005018">
    <property type="entry name" value="DOMON_domain"/>
</dbReference>